<keyword evidence="3" id="KW-1185">Reference proteome</keyword>
<name>A0A0C9XMQ9_9AGAR</name>
<evidence type="ECO:0008006" key="4">
    <source>
        <dbReference type="Google" id="ProtNLM"/>
    </source>
</evidence>
<reference evidence="2 3" key="1">
    <citation type="submission" date="2014-04" db="EMBL/GenBank/DDBJ databases">
        <authorList>
            <consortium name="DOE Joint Genome Institute"/>
            <person name="Kuo A."/>
            <person name="Kohler A."/>
            <person name="Nagy L.G."/>
            <person name="Floudas D."/>
            <person name="Copeland A."/>
            <person name="Barry K.W."/>
            <person name="Cichocki N."/>
            <person name="Veneault-Fourrey C."/>
            <person name="LaButti K."/>
            <person name="Lindquist E.A."/>
            <person name="Lipzen A."/>
            <person name="Lundell T."/>
            <person name="Morin E."/>
            <person name="Murat C."/>
            <person name="Sun H."/>
            <person name="Tunlid A."/>
            <person name="Henrissat B."/>
            <person name="Grigoriev I.V."/>
            <person name="Hibbett D.S."/>
            <person name="Martin F."/>
            <person name="Nordberg H.P."/>
            <person name="Cantor M.N."/>
            <person name="Hua S.X."/>
        </authorList>
    </citation>
    <scope>NUCLEOTIDE SEQUENCE [LARGE SCALE GENOMIC DNA]</scope>
    <source>
        <strain evidence="2 3">LaAM-08-1</strain>
    </source>
</reference>
<organism evidence="2 3">
    <name type="scientific">Laccaria amethystina LaAM-08-1</name>
    <dbReference type="NCBI Taxonomy" id="1095629"/>
    <lineage>
        <taxon>Eukaryota</taxon>
        <taxon>Fungi</taxon>
        <taxon>Dikarya</taxon>
        <taxon>Basidiomycota</taxon>
        <taxon>Agaricomycotina</taxon>
        <taxon>Agaricomycetes</taxon>
        <taxon>Agaricomycetidae</taxon>
        <taxon>Agaricales</taxon>
        <taxon>Agaricineae</taxon>
        <taxon>Hydnangiaceae</taxon>
        <taxon>Laccaria</taxon>
    </lineage>
</organism>
<dbReference type="Proteomes" id="UP000054477">
    <property type="component" value="Unassembled WGS sequence"/>
</dbReference>
<feature type="chain" id="PRO_5002205968" description="Secreted protein" evidence="1">
    <location>
        <begin position="27"/>
        <end position="87"/>
    </location>
</feature>
<reference evidence="3" key="2">
    <citation type="submission" date="2015-01" db="EMBL/GenBank/DDBJ databases">
        <title>Evolutionary Origins and Diversification of the Mycorrhizal Mutualists.</title>
        <authorList>
            <consortium name="DOE Joint Genome Institute"/>
            <consortium name="Mycorrhizal Genomics Consortium"/>
            <person name="Kohler A."/>
            <person name="Kuo A."/>
            <person name="Nagy L.G."/>
            <person name="Floudas D."/>
            <person name="Copeland A."/>
            <person name="Barry K.W."/>
            <person name="Cichocki N."/>
            <person name="Veneault-Fourrey C."/>
            <person name="LaButti K."/>
            <person name="Lindquist E.A."/>
            <person name="Lipzen A."/>
            <person name="Lundell T."/>
            <person name="Morin E."/>
            <person name="Murat C."/>
            <person name="Riley R."/>
            <person name="Ohm R."/>
            <person name="Sun H."/>
            <person name="Tunlid A."/>
            <person name="Henrissat B."/>
            <person name="Grigoriev I.V."/>
            <person name="Hibbett D.S."/>
            <person name="Martin F."/>
        </authorList>
    </citation>
    <scope>NUCLEOTIDE SEQUENCE [LARGE SCALE GENOMIC DNA]</scope>
    <source>
        <strain evidence="3">LaAM-08-1</strain>
    </source>
</reference>
<accession>A0A0C9XMQ9</accession>
<proteinExistence type="predicted"/>
<dbReference type="AlphaFoldDB" id="A0A0C9XMQ9"/>
<gene>
    <name evidence="2" type="ORF">K443DRAFT_507718</name>
</gene>
<feature type="signal peptide" evidence="1">
    <location>
        <begin position="1"/>
        <end position="26"/>
    </location>
</feature>
<dbReference type="HOGENOM" id="CLU_2483712_0_0_1"/>
<evidence type="ECO:0000313" key="3">
    <source>
        <dbReference type="Proteomes" id="UP000054477"/>
    </source>
</evidence>
<evidence type="ECO:0000313" key="2">
    <source>
        <dbReference type="EMBL" id="KIK02809.1"/>
    </source>
</evidence>
<protein>
    <recommendedName>
        <fullName evidence="4">Secreted protein</fullName>
    </recommendedName>
</protein>
<keyword evidence="1" id="KW-0732">Signal</keyword>
<evidence type="ECO:0000256" key="1">
    <source>
        <dbReference type="SAM" id="SignalP"/>
    </source>
</evidence>
<dbReference type="EMBL" id="KN838587">
    <property type="protein sequence ID" value="KIK02809.1"/>
    <property type="molecule type" value="Genomic_DNA"/>
</dbReference>
<sequence>MRIPAGRLFIPVHILMLLCYYASTFSSKCCCIINDTCTNQARGPPADIHIRRQLALLKCYVLHPKHDLGIISVHKPSPLDIGYKSRY</sequence>